<reference evidence="2 3" key="1">
    <citation type="submission" date="2016-01" db="EMBL/GenBank/DDBJ databases">
        <title>Complete genome sequence of strain Lentibacillus amyloliquefaciens LAM0015T isolated from saline sediment.</title>
        <authorList>
            <person name="Wang J.-L."/>
            <person name="He M.-X."/>
        </authorList>
    </citation>
    <scope>NUCLEOTIDE SEQUENCE [LARGE SCALE GENOMIC DNA]</scope>
    <source>
        <strain evidence="2 3">LAM0015</strain>
    </source>
</reference>
<dbReference type="STRING" id="1472767.AOX59_03260"/>
<keyword evidence="1" id="KW-1133">Transmembrane helix</keyword>
<dbReference type="InterPro" id="IPR035628">
    <property type="entry name" value="TcpC_C"/>
</dbReference>
<name>A0A0U4G4W3_9BACI</name>
<dbReference type="EMBL" id="CP013862">
    <property type="protein sequence ID" value="ALX47706.1"/>
    <property type="molecule type" value="Genomic_DNA"/>
</dbReference>
<accession>A0A0U4G4W3</accession>
<evidence type="ECO:0000313" key="2">
    <source>
        <dbReference type="EMBL" id="ALX47706.1"/>
    </source>
</evidence>
<dbReference type="OrthoDB" id="4084447at2"/>
<evidence type="ECO:0000256" key="1">
    <source>
        <dbReference type="SAM" id="Phobius"/>
    </source>
</evidence>
<proteinExistence type="predicted"/>
<dbReference type="CDD" id="cd16386">
    <property type="entry name" value="TcpC_N"/>
    <property type="match status" value="1"/>
</dbReference>
<gene>
    <name evidence="2" type="ORF">AOX59_03260</name>
</gene>
<dbReference type="Pfam" id="PF12642">
    <property type="entry name" value="TpcC"/>
    <property type="match status" value="1"/>
</dbReference>
<organism evidence="2 3">
    <name type="scientific">Lentibacillus amyloliquefaciens</name>
    <dbReference type="NCBI Taxonomy" id="1472767"/>
    <lineage>
        <taxon>Bacteria</taxon>
        <taxon>Bacillati</taxon>
        <taxon>Bacillota</taxon>
        <taxon>Bacilli</taxon>
        <taxon>Bacillales</taxon>
        <taxon>Bacillaceae</taxon>
        <taxon>Lentibacillus</taxon>
    </lineage>
</organism>
<evidence type="ECO:0008006" key="4">
    <source>
        <dbReference type="Google" id="ProtNLM"/>
    </source>
</evidence>
<keyword evidence="3" id="KW-1185">Reference proteome</keyword>
<dbReference type="Gene3D" id="3.10.450.540">
    <property type="match status" value="2"/>
</dbReference>
<sequence length="342" mass="39476">MNKIQKKKKKQTGESQKVGWFERFKKFVKAQPKKEKPRRPKTYTVRRIGVFTFWALFAFMLLVVFITVTSSPESAETRNEKQAEVKRNPATKPAAIQFAKEFTRDYFKWQPTNDGWNDRSKRLTNYLAEGLDEQAGLVTESLEWNSAIQEIAYQKTDEITDKKSHIIFKVSSKMKKNKETKVVTKDFVVPVVHNGSTYGVYELPFVTHLKDGTDVEANRDFNQTNLASINDNGEVENIEAFLETFFNSFVQDSEDQLSYMLTDKTHQSGLNGALNFKGVNSTEVYEGNKAGQYFVISEVMFEEPVTKMQMNSVYKLVVEKKDDHYVVSRLNAEQKIKEKLSE</sequence>
<evidence type="ECO:0000313" key="3">
    <source>
        <dbReference type="Proteomes" id="UP000050331"/>
    </source>
</evidence>
<dbReference type="Proteomes" id="UP000050331">
    <property type="component" value="Chromosome"/>
</dbReference>
<dbReference type="RefSeq" id="WP_068441775.1">
    <property type="nucleotide sequence ID" value="NZ_CP013862.1"/>
</dbReference>
<dbReference type="KEGG" id="lao:AOX59_03260"/>
<feature type="transmembrane region" description="Helical" evidence="1">
    <location>
        <begin position="48"/>
        <end position="68"/>
    </location>
</feature>
<dbReference type="CDD" id="cd16428">
    <property type="entry name" value="TcpC_C"/>
    <property type="match status" value="1"/>
</dbReference>
<dbReference type="InterPro" id="IPR024735">
    <property type="entry name" value="TcpC"/>
</dbReference>
<protein>
    <recommendedName>
        <fullName evidence="4">Conjugal transfer protein</fullName>
    </recommendedName>
</protein>
<keyword evidence="1" id="KW-0472">Membrane</keyword>
<dbReference type="AlphaFoldDB" id="A0A0U4G4W3"/>
<keyword evidence="1" id="KW-0812">Transmembrane</keyword>